<comment type="caution">
    <text evidence="1">The sequence shown here is derived from an EMBL/GenBank/DDBJ whole genome shotgun (WGS) entry which is preliminary data.</text>
</comment>
<evidence type="ECO:0000313" key="1">
    <source>
        <dbReference type="EMBL" id="ETJ33773.1"/>
    </source>
</evidence>
<feature type="non-terminal residue" evidence="1">
    <location>
        <position position="85"/>
    </location>
</feature>
<accession>W1XTW0</accession>
<reference evidence="1" key="1">
    <citation type="submission" date="2013-12" db="EMBL/GenBank/DDBJ databases">
        <title>A Varibaculum cambriense genome reconstructed from a premature infant gut community with otherwise low bacterial novelty that shifts toward anaerobic metabolism during the third week of life.</title>
        <authorList>
            <person name="Brown C.T."/>
            <person name="Sharon I."/>
            <person name="Thomas B.C."/>
            <person name="Castelle C.J."/>
            <person name="Morowitz M.J."/>
            <person name="Banfield J.F."/>
        </authorList>
    </citation>
    <scope>NUCLEOTIDE SEQUENCE</scope>
</reference>
<sequence length="85" mass="9832">MKLNIQEVRKQPEGLHFEVALDLAADLRERNQEILDVKDIVAVGKVQYEDRMFFLDYQLSYTIVLASSRSMEPVELAESYPVTEV</sequence>
<organism evidence="1">
    <name type="scientific">human gut metagenome</name>
    <dbReference type="NCBI Taxonomy" id="408170"/>
    <lineage>
        <taxon>unclassified sequences</taxon>
        <taxon>metagenomes</taxon>
        <taxon>organismal metagenomes</taxon>
    </lineage>
</organism>
<name>W1XTW0_9ZZZZ</name>
<proteinExistence type="predicted"/>
<feature type="non-terminal residue" evidence="1">
    <location>
        <position position="1"/>
    </location>
</feature>
<protein>
    <submittedName>
        <fullName evidence="1">Uncharacterized protein</fullName>
    </submittedName>
</protein>
<dbReference type="EMBL" id="AZMM01011789">
    <property type="protein sequence ID" value="ETJ33773.1"/>
    <property type="molecule type" value="Genomic_DNA"/>
</dbReference>
<gene>
    <name evidence="1" type="ORF">Q604_UNBC11789G0001</name>
</gene>
<dbReference type="AlphaFoldDB" id="W1XTW0"/>